<dbReference type="SUPFAM" id="SSF52540">
    <property type="entry name" value="P-loop containing nucleoside triphosphate hydrolases"/>
    <property type="match status" value="1"/>
</dbReference>
<evidence type="ECO:0000256" key="8">
    <source>
        <dbReference type="ARBA" id="ARBA00023136"/>
    </source>
</evidence>
<feature type="domain" description="ABC transporter" evidence="13">
    <location>
        <begin position="536"/>
        <end position="783"/>
    </location>
</feature>
<feature type="compositionally biased region" description="Low complexity" evidence="9">
    <location>
        <begin position="1771"/>
        <end position="1780"/>
    </location>
</feature>
<dbReference type="SUPFAM" id="SSF47473">
    <property type="entry name" value="EF-hand"/>
    <property type="match status" value="1"/>
</dbReference>
<dbReference type="EMBL" id="JAEHOC010000013">
    <property type="protein sequence ID" value="KAG2436216.1"/>
    <property type="molecule type" value="Genomic_DNA"/>
</dbReference>
<dbReference type="GO" id="GO:0005509">
    <property type="term" value="F:calcium ion binding"/>
    <property type="evidence" value="ECO:0007669"/>
    <property type="project" value="InterPro"/>
</dbReference>
<feature type="region of interest" description="Disordered" evidence="9">
    <location>
        <begin position="1733"/>
        <end position="1816"/>
    </location>
</feature>
<evidence type="ECO:0000256" key="9">
    <source>
        <dbReference type="SAM" id="MobiDB-lite"/>
    </source>
</evidence>
<dbReference type="InterPro" id="IPR003439">
    <property type="entry name" value="ABC_transporter-like_ATP-bd"/>
</dbReference>
<evidence type="ECO:0000259" key="12">
    <source>
        <dbReference type="PROSITE" id="PS50222"/>
    </source>
</evidence>
<dbReference type="Pfam" id="PF19055">
    <property type="entry name" value="ABC2_membrane_7"/>
    <property type="match status" value="2"/>
</dbReference>
<feature type="compositionally biased region" description="Gly residues" evidence="9">
    <location>
        <begin position="950"/>
        <end position="959"/>
    </location>
</feature>
<evidence type="ECO:0000256" key="5">
    <source>
        <dbReference type="ARBA" id="ARBA00022741"/>
    </source>
</evidence>
<feature type="compositionally biased region" description="Basic and acidic residues" evidence="9">
    <location>
        <begin position="940"/>
        <end position="949"/>
    </location>
</feature>
<feature type="region of interest" description="Disordered" evidence="9">
    <location>
        <begin position="1278"/>
        <end position="1308"/>
    </location>
</feature>
<evidence type="ECO:0000313" key="15">
    <source>
        <dbReference type="Proteomes" id="UP000650467"/>
    </source>
</evidence>
<evidence type="ECO:0000256" key="6">
    <source>
        <dbReference type="ARBA" id="ARBA00022840"/>
    </source>
</evidence>
<evidence type="ECO:0000256" key="3">
    <source>
        <dbReference type="ARBA" id="ARBA00022448"/>
    </source>
</evidence>
<comment type="caution">
    <text evidence="14">The sequence shown here is derived from an EMBL/GenBank/DDBJ whole genome shotgun (WGS) entry which is preliminary data.</text>
</comment>
<dbReference type="InterPro" id="IPR027417">
    <property type="entry name" value="P-loop_NTPase"/>
</dbReference>
<dbReference type="PANTHER" id="PTHR48041:SF91">
    <property type="entry name" value="ABC TRANSPORTER G FAMILY MEMBER 28"/>
    <property type="match status" value="1"/>
</dbReference>
<feature type="compositionally biased region" description="Basic and acidic residues" evidence="9">
    <location>
        <begin position="1011"/>
        <end position="1024"/>
    </location>
</feature>
<feature type="transmembrane region" description="Helical" evidence="10">
    <location>
        <begin position="2092"/>
        <end position="2111"/>
    </location>
</feature>
<feature type="compositionally biased region" description="Low complexity" evidence="9">
    <location>
        <begin position="1278"/>
        <end position="1305"/>
    </location>
</feature>
<feature type="compositionally biased region" description="Polar residues" evidence="9">
    <location>
        <begin position="1786"/>
        <end position="1798"/>
    </location>
</feature>
<evidence type="ECO:0000256" key="4">
    <source>
        <dbReference type="ARBA" id="ARBA00022692"/>
    </source>
</evidence>
<keyword evidence="5" id="KW-0547">Nucleotide-binding</keyword>
<name>A0A835T2M3_CHLIN</name>
<feature type="compositionally biased region" description="Gly residues" evidence="9">
    <location>
        <begin position="1883"/>
        <end position="1895"/>
    </location>
</feature>
<dbReference type="GO" id="GO:0005524">
    <property type="term" value="F:ATP binding"/>
    <property type="evidence" value="ECO:0007669"/>
    <property type="project" value="UniProtKB-KW"/>
</dbReference>
<keyword evidence="7 10" id="KW-1133">Transmembrane helix</keyword>
<feature type="chain" id="PRO_5032883338" description="ABC transporter domain-containing protein" evidence="11">
    <location>
        <begin position="25"/>
        <end position="2257"/>
    </location>
</feature>
<organism evidence="14 15">
    <name type="scientific">Chlamydomonas incerta</name>
    <dbReference type="NCBI Taxonomy" id="51695"/>
    <lineage>
        <taxon>Eukaryota</taxon>
        <taxon>Viridiplantae</taxon>
        <taxon>Chlorophyta</taxon>
        <taxon>core chlorophytes</taxon>
        <taxon>Chlorophyceae</taxon>
        <taxon>CS clade</taxon>
        <taxon>Chlamydomonadales</taxon>
        <taxon>Chlamydomonadaceae</taxon>
        <taxon>Chlamydomonas</taxon>
    </lineage>
</organism>
<feature type="compositionally biased region" description="Acidic residues" evidence="9">
    <location>
        <begin position="1221"/>
        <end position="1230"/>
    </location>
</feature>
<gene>
    <name evidence="14" type="ORF">HXX76_006528</name>
</gene>
<protein>
    <recommendedName>
        <fullName evidence="16">ABC transporter domain-containing protein</fullName>
    </recommendedName>
</protein>
<feature type="region of interest" description="Disordered" evidence="9">
    <location>
        <begin position="1529"/>
        <end position="1696"/>
    </location>
</feature>
<evidence type="ECO:0000256" key="10">
    <source>
        <dbReference type="SAM" id="Phobius"/>
    </source>
</evidence>
<dbReference type="InterPro" id="IPR017871">
    <property type="entry name" value="ABC_transporter-like_CS"/>
</dbReference>
<keyword evidence="8 10" id="KW-0472">Membrane</keyword>
<keyword evidence="11" id="KW-0732">Signal</keyword>
<keyword evidence="4 10" id="KW-0812">Transmembrane</keyword>
<feature type="transmembrane region" description="Helical" evidence="10">
    <location>
        <begin position="2117"/>
        <end position="2135"/>
    </location>
</feature>
<dbReference type="CDD" id="cd03213">
    <property type="entry name" value="ABCG_EPDR"/>
    <property type="match status" value="1"/>
</dbReference>
<evidence type="ECO:0000313" key="14">
    <source>
        <dbReference type="EMBL" id="KAG2436216.1"/>
    </source>
</evidence>
<dbReference type="PROSITE" id="PS50893">
    <property type="entry name" value="ABC_TRANSPORTER_2"/>
    <property type="match status" value="1"/>
</dbReference>
<feature type="transmembrane region" description="Helical" evidence="10">
    <location>
        <begin position="1985"/>
        <end position="2004"/>
    </location>
</feature>
<accession>A0A835T2M3</accession>
<feature type="region of interest" description="Disordered" evidence="9">
    <location>
        <begin position="1052"/>
        <end position="1079"/>
    </location>
</feature>
<evidence type="ECO:0000256" key="2">
    <source>
        <dbReference type="ARBA" id="ARBA00005814"/>
    </source>
</evidence>
<dbReference type="FunFam" id="3.40.50.300:FF:000367">
    <property type="entry name" value="ABC transporter G family member 24"/>
    <property type="match status" value="1"/>
</dbReference>
<feature type="transmembrane region" description="Helical" evidence="10">
    <location>
        <begin position="2063"/>
        <end position="2080"/>
    </location>
</feature>
<dbReference type="InterPro" id="IPR050352">
    <property type="entry name" value="ABCG_transporters"/>
</dbReference>
<dbReference type="Proteomes" id="UP000650467">
    <property type="component" value="Unassembled WGS sequence"/>
</dbReference>
<evidence type="ECO:0000256" key="7">
    <source>
        <dbReference type="ARBA" id="ARBA00022989"/>
    </source>
</evidence>
<dbReference type="Gene3D" id="3.40.50.300">
    <property type="entry name" value="P-loop containing nucleotide triphosphate hydrolases"/>
    <property type="match status" value="1"/>
</dbReference>
<feature type="domain" description="EF-hand" evidence="12">
    <location>
        <begin position="846"/>
        <end position="881"/>
    </location>
</feature>
<evidence type="ECO:0000256" key="1">
    <source>
        <dbReference type="ARBA" id="ARBA00004141"/>
    </source>
</evidence>
<dbReference type="PANTHER" id="PTHR48041">
    <property type="entry name" value="ABC TRANSPORTER G FAMILY MEMBER 28"/>
    <property type="match status" value="1"/>
</dbReference>
<feature type="region of interest" description="Disordered" evidence="9">
    <location>
        <begin position="1861"/>
        <end position="1895"/>
    </location>
</feature>
<dbReference type="InterPro" id="IPR043926">
    <property type="entry name" value="ABCG_dom"/>
</dbReference>
<feature type="compositionally biased region" description="Polar residues" evidence="9">
    <location>
        <begin position="1614"/>
        <end position="1623"/>
    </location>
</feature>
<dbReference type="Pfam" id="PF00005">
    <property type="entry name" value="ABC_tran"/>
    <property type="match status" value="1"/>
</dbReference>
<feature type="compositionally biased region" description="Gly residues" evidence="9">
    <location>
        <begin position="1678"/>
        <end position="1688"/>
    </location>
</feature>
<dbReference type="PROSITE" id="PS00211">
    <property type="entry name" value="ABC_TRANSPORTER_1"/>
    <property type="match status" value="1"/>
</dbReference>
<dbReference type="GO" id="GO:0016887">
    <property type="term" value="F:ATP hydrolysis activity"/>
    <property type="evidence" value="ECO:0007669"/>
    <property type="project" value="InterPro"/>
</dbReference>
<dbReference type="PROSITE" id="PS50222">
    <property type="entry name" value="EF_HAND_2"/>
    <property type="match status" value="1"/>
</dbReference>
<comment type="similarity">
    <text evidence="2">Belongs to the ABC transporter superfamily. ABCG family. Eye pigment precursor importer (TC 3.A.1.204) subfamily.</text>
</comment>
<dbReference type="GO" id="GO:0016020">
    <property type="term" value="C:membrane"/>
    <property type="evidence" value="ECO:0007669"/>
    <property type="project" value="UniProtKB-SubCell"/>
</dbReference>
<proteinExistence type="inferred from homology"/>
<evidence type="ECO:0008006" key="16">
    <source>
        <dbReference type="Google" id="ProtNLM"/>
    </source>
</evidence>
<dbReference type="InterPro" id="IPR011992">
    <property type="entry name" value="EF-hand-dom_pair"/>
</dbReference>
<dbReference type="SMART" id="SM00382">
    <property type="entry name" value="AAA"/>
    <property type="match status" value="1"/>
</dbReference>
<evidence type="ECO:0000259" key="13">
    <source>
        <dbReference type="PROSITE" id="PS50893"/>
    </source>
</evidence>
<feature type="signal peptide" evidence="11">
    <location>
        <begin position="1"/>
        <end position="24"/>
    </location>
</feature>
<keyword evidence="15" id="KW-1185">Reference proteome</keyword>
<dbReference type="GO" id="GO:0140359">
    <property type="term" value="F:ABC-type transporter activity"/>
    <property type="evidence" value="ECO:0007669"/>
    <property type="project" value="InterPro"/>
</dbReference>
<feature type="region of interest" description="Disordered" evidence="9">
    <location>
        <begin position="989"/>
        <end position="1025"/>
    </location>
</feature>
<feature type="compositionally biased region" description="Polar residues" evidence="9">
    <location>
        <begin position="1629"/>
        <end position="1640"/>
    </location>
</feature>
<feature type="region of interest" description="Disordered" evidence="9">
    <location>
        <begin position="937"/>
        <end position="961"/>
    </location>
</feature>
<dbReference type="InterPro" id="IPR002048">
    <property type="entry name" value="EF_hand_dom"/>
</dbReference>
<keyword evidence="3" id="KW-0813">Transport</keyword>
<reference evidence="14" key="1">
    <citation type="journal article" date="2020" name="bioRxiv">
        <title>Comparative genomics of Chlamydomonas.</title>
        <authorList>
            <person name="Craig R.J."/>
            <person name="Hasan A.R."/>
            <person name="Ness R.W."/>
            <person name="Keightley P.D."/>
        </authorList>
    </citation>
    <scope>NUCLEOTIDE SEQUENCE</scope>
    <source>
        <strain evidence="14">SAG 7.73</strain>
    </source>
</reference>
<sequence length="2257" mass="234519">MCGRTVLGPIGLALLAILVNAALGSQVQLAATGGSRRSALSSGTACSSDGQCDPKQFCLRPGLNTGATGTCSSCWRCCLFPGVYGACPDSCNCVEGALCEARDGCSAGMFCSMADPWNLPNCQRCDTCTSNAYELGGSCSVPCASGDMGGLRALPHLTATQYLFLSFLANEISQQGAYVPTLLLRDELGSWLQNQGISSDQANQTVFRMLGPHNSDGVITAQEWMEAVTESTSLGLLCPAYDPTLDSANQTRLVSAGCFCNATTDAATFMCPAGQRCSRSAYTGLETDMLRAPTGQLLQAVCVPCQAGQYCGEGTYLADESDLSGLDCPSGFFCPSPGVKRECPAGSFCTERSTSAITCNYEKLLITEPYKRLPLEPETVITRLRDKRDPLRGNFCPAQSTKPYEVCAAGYYCPNSSAQIVCPKGHFCKAQSTVPWPCTILTSCPEGTHVPALSWMALVIAGIVLLGIPLIYFSLTQLDKSVLVDGDDDAEKERDLHRSAAANRMTFRLLKSMKLSGNPLEDKYRGFGTVSPPINMEFDQLGLQIRPRGGQGEVKNVLSGVSGAFAPRRMNAILGPSGCGKTTFLNVLCGKISTGTLMGQVKINGDAMPVTRLRKIMGFVPQDDIVHEDLTVRENLNYSARMRLATDMDAQRRKHVVRDALEMLGLTAIQHYRVGTVEKRGISGGQRKRVNIGLELVAMPSLLFLDEPTSGLDATSSADILGSLVDMANLGMNVIMVIHQPRFNSFCMFDQVLLLGTGGRTVYQGSPYAAVLYFDKHLGFKFPDRENPSDILMDIIAGKVHNDKDPKLKNCSMLVEAWANSGAAWVELTEQLNPTMVFKMSEIDPEVLEDWSQQFDEVDAQQRGTLTASQLVTLFSDMGQDLALEDAIVLIKKVNGRRPASAMAKSHASSVTSAVDSTVDDLDSLVISKEQLLDALQGARDQHVQEDRGMGGGAGGGAGDGKRNAAAKFYASQFVLPDLPEVQAYREELERQRKNGGAPGAGRQDSNSSGEAERASGDRSHYHDPYAGFGGTDGFGTLRITGAETMLLPTASVGGSSVAPSRAHRHDDEHLDSDSYSPVYPPASPNGAMAAAIAAANAAAVAASNGAAAGDLTDGEAAQAAVPVAESLAKRNRLSPTKGADVGGLGAGGGNLTVRARALPPGMTMNGSGTQAMLRAAAAANVYEQEQDAAAGADMLSSLAERRQQLKRQMHAEIRTAPGYSDDEDDDEQDGGAGQRGTWPASQTRHAAGRPVVGRGLAARNLAAMEALAKAEVPLPSLPRRLEPESGSSGRAGAGAAARGGSVVSRSDRRSTAYTALSAYVGAYNELAEQEQAAAAVAEPRQSQGQGRTSGGLLGVGSLASRAMAAARRASAKVVALNGTAVAIADGDVWTGGVVSAAAAAATTGASPQRSSAVAPAALCPLGAEGMDEYVDMGGECDGDVEGRGSASALLALPPLLQQLAAAPLRGPVAEATEESPTKLAAELAAGMRSGSSGGGAAPGTASVLPLAPGAAPPPWLQRRLQANGGAVLKGRSPLAPATLGAGADVSPREGSDAESNGGGGPTGPAPASGHESDGSGNGGGGAAEPGSGRARVSYSGLPSSGPHIRTTRLAVMTSATSGTSPNHRAPSNPGTGQLQSQQPALGADVSAGTATTVALGGENTDTNGGAESENEPTGAGALHGGGSGGSPGHSSYDNTPLAAQRAASDAALAALQGRASNGGSNAAVSRFADSSRLEGGGNGNGLEHAYTTGEAGTNGGADQPRRGGGRQRRASVGAVAGGTRKQRRQSWLQASFSSQGTAADGANGTPGGANGRKGPKKDTLYINSLLSNALVGAWAATQSVTAGRMNQSVARLLRPAIEGGTPSMSAAGHPSGTATPSRHGGAASGGGANPNNVGGGRTGSVLGALFGVHRSQQSTTGGAHGFEVAGSKAPSSTAGMGLNQALQARLDMEDALASRKSQGFFAQLMLLLRRGAIKYVRSFWPMRVVDTILQLAAAFIIGLVHGTKWGLTSVPSNAVMCMVCLGVLSCVTHLRTFSQNRVLLWREAASGMSVLAYYLSQNIIDQIWVFAAPALSLGVYYYLTLPRMPFSEFYVVGVFVCWWASGMAYLVSAVLPPQNVLMAGVFISLIFGAFLHGLSPTVASARGTLLEGVLGLSYNRWAMEIVSINEMKYYQNDMRNVIIMMARGIGLCGVDLLLEDDGSDGISASEAVSFLRIQYNFNMGYCNKYKSTAYGVLVALGLGFRLLAFIFLRFNTAKHH</sequence>
<comment type="subcellular location">
    <subcellularLocation>
        <location evidence="1">Membrane</location>
        <topology evidence="1">Multi-pass membrane protein</topology>
    </subcellularLocation>
</comment>
<feature type="region of interest" description="Disordered" evidence="9">
    <location>
        <begin position="1215"/>
        <end position="1251"/>
    </location>
</feature>
<evidence type="ECO:0000256" key="11">
    <source>
        <dbReference type="SAM" id="SignalP"/>
    </source>
</evidence>
<dbReference type="SMART" id="SM01411">
    <property type="entry name" value="Ephrin_rec_like"/>
    <property type="match status" value="2"/>
</dbReference>
<dbReference type="InterPro" id="IPR003593">
    <property type="entry name" value="AAA+_ATPase"/>
</dbReference>
<feature type="transmembrane region" description="Helical" evidence="10">
    <location>
        <begin position="2010"/>
        <end position="2028"/>
    </location>
</feature>
<feature type="transmembrane region" description="Helical" evidence="10">
    <location>
        <begin position="2230"/>
        <end position="2251"/>
    </location>
</feature>
<dbReference type="OrthoDB" id="1720926at2759"/>
<keyword evidence="6" id="KW-0067">ATP-binding</keyword>